<feature type="transmembrane region" description="Helical" evidence="10">
    <location>
        <begin position="381"/>
        <end position="403"/>
    </location>
</feature>
<feature type="region of interest" description="Disordered" evidence="11">
    <location>
        <begin position="615"/>
        <end position="661"/>
    </location>
</feature>
<feature type="compositionally biased region" description="Low complexity" evidence="11">
    <location>
        <begin position="1021"/>
        <end position="1043"/>
    </location>
</feature>
<feature type="transmembrane region" description="Helical" evidence="10">
    <location>
        <begin position="136"/>
        <end position="158"/>
    </location>
</feature>
<proteinExistence type="inferred from homology"/>
<protein>
    <recommendedName>
        <fullName evidence="3 10">Autophagy-related protein 9</fullName>
    </recommendedName>
</protein>
<reference evidence="12" key="1">
    <citation type="journal article" date="2012" name="PLoS Pathog.">
        <title>A New Chromosomal Phylogeny Supports the Repeated Origin of Vectorial Capacity in Malaria Mosquitoes of the Anopheles gambiae Complex.</title>
        <authorList>
            <person name="Kamali M."/>
            <person name="Xia A."/>
            <person name="Tu Z."/>
            <person name="Sharakhov I.V."/>
        </authorList>
    </citation>
    <scope>NUCLEOTIDE SEQUENCE</scope>
</reference>
<gene>
    <name evidence="12" type="primary">AGAP001762</name>
</gene>
<keyword evidence="9 10" id="KW-0472">Membrane</keyword>
<evidence type="ECO:0000256" key="11">
    <source>
        <dbReference type="SAM" id="MobiDB-lite"/>
    </source>
</evidence>
<sequence length="1054" mass="116376">MTTSRQFDAKTYDTLTNQDTNPFADKRSPTIEEEDTPQVIHVVPETSKARWNHIEDLDSFFTRVYIYHQKHGFYVMMLQKLFELFQFVFVVVLITYMFNCIDYAILFRDKIIDQESKVSLGDAMIGVSECAANLGAFQWMALVLAGLFWTFRLFKFFYQFFQFWDIKMFYNTALKIEDADLDNLTWHEVQKCIREVQSEIQMSINKEQLTELDIYHRILRFKNYMVAMMNKSLLPATTKLPLLGNVVLMSQALRYNIGLILFWGPWSPFENSWHLREEYKRPSMRNELAAKLSKQILWVAIANFILSPFIFICQLMYFFFNYADLIKKEPGTLGVRCWSQYGKLYLRHFNELDHELDARLTRAYRPAVKYMNSFSSPLLTVIARNIAFDAGGVASLILLLAIYDEDVFQVQHVLTLFTILGMISVIARANSDDGADVDSGTDSGTNSEADSGTNSEADSGTNSETDSGADFGTNSIADSAPKPISTPEPIPEPIPKSLIPDENMVWCPEQLLRNVLAHVHYLPSVWRGHAHSSVVRDQFELFFQLKIMYILNELFSPLVAPFVLLYDLRPKSQQLVDFFRNFTVDVVGVGDVCSFAQMDVRKHGNPDWQIPVVADDKDSESETPLISPDDGGGARVPPPPAGPTVRPAGAGAGAAAAQYNQGEHGKTELSLVHFTLTNPTWQMPPEAKQFVQGIKRHALHDLNRQRGMMLGLHNPTAMGQSLLSVESMGAEYSSIIQPILQTHNLSNSQHLGLSMHLGAGGFGSPVPPMTPGYGPAGMMPSTVQQQPAPQHGGAGVQSSHQYHFGPQSYDFERMLQQNLTDASTVAPNMPARSTFLADIHENDDETAGAPPALMPEVLQPGIDQTAPAAMGVDPELEEGSRYAATYATDGMVYSTRGGMSRREGPAGGSRTGLLSSLYGELPTNVPAPYEFTTADMCLSTLYLHELHHNHLRRHGGSLRLDMGSPPPPSGSAQRPTTTFASRFMGPGGIRPFGTVAQPSLVSHPLRTIAPGIIGGGGGEATAGPSGSLEAGSSSRSMGGSAAAERTPLLGSKKS</sequence>
<evidence type="ECO:0000256" key="8">
    <source>
        <dbReference type="ARBA" id="ARBA00023055"/>
    </source>
</evidence>
<accession>H6WAQ5</accession>
<feature type="compositionally biased region" description="Polar residues" evidence="11">
    <location>
        <begin position="440"/>
        <end position="477"/>
    </location>
</feature>
<evidence type="ECO:0000256" key="9">
    <source>
        <dbReference type="ARBA" id="ARBA00023136"/>
    </source>
</evidence>
<dbReference type="GO" id="GO:0061709">
    <property type="term" value="P:reticulophagy"/>
    <property type="evidence" value="ECO:0007669"/>
    <property type="project" value="TreeGrafter"/>
</dbReference>
<keyword evidence="7 10" id="KW-0072">Autophagy</keyword>
<evidence type="ECO:0000256" key="3">
    <source>
        <dbReference type="ARBA" id="ARBA00018074"/>
    </source>
</evidence>
<dbReference type="VEuPathDB" id="VectorBase:AMEM21_012352"/>
<dbReference type="AlphaFoldDB" id="H6WAQ5"/>
<feature type="transmembrane region" description="Helical" evidence="10">
    <location>
        <begin position="296"/>
        <end position="320"/>
    </location>
</feature>
<evidence type="ECO:0000256" key="5">
    <source>
        <dbReference type="ARBA" id="ARBA00022692"/>
    </source>
</evidence>
<dbReference type="PANTHER" id="PTHR13038">
    <property type="entry name" value="APG9 AUTOPHAGY 9"/>
    <property type="match status" value="1"/>
</dbReference>
<dbReference type="InterPro" id="IPR007241">
    <property type="entry name" value="Autophagy-rel_prot_9"/>
</dbReference>
<evidence type="ECO:0000256" key="4">
    <source>
        <dbReference type="ARBA" id="ARBA00022448"/>
    </source>
</evidence>
<dbReference type="GO" id="GO:0000422">
    <property type="term" value="P:autophagy of mitochondrion"/>
    <property type="evidence" value="ECO:0007669"/>
    <property type="project" value="TreeGrafter"/>
</dbReference>
<evidence type="ECO:0000256" key="6">
    <source>
        <dbReference type="ARBA" id="ARBA00022989"/>
    </source>
</evidence>
<feature type="compositionally biased region" description="Pro residues" evidence="11">
    <location>
        <begin position="484"/>
        <end position="494"/>
    </location>
</feature>
<evidence type="ECO:0000313" key="12">
    <source>
        <dbReference type="EMBL" id="AEZ67823.1"/>
    </source>
</evidence>
<name>H6WAQ5_ANOME</name>
<dbReference type="GO" id="GO:0005776">
    <property type="term" value="C:autophagosome"/>
    <property type="evidence" value="ECO:0007669"/>
    <property type="project" value="TreeGrafter"/>
</dbReference>
<dbReference type="GO" id="GO:0006869">
    <property type="term" value="P:lipid transport"/>
    <property type="evidence" value="ECO:0007669"/>
    <property type="project" value="UniProtKB-KW"/>
</dbReference>
<dbReference type="GO" id="GO:0034727">
    <property type="term" value="P:piecemeal microautophagy of the nucleus"/>
    <property type="evidence" value="ECO:0007669"/>
    <property type="project" value="TreeGrafter"/>
</dbReference>
<feature type="region of interest" description="Disordered" evidence="11">
    <location>
        <begin position="433"/>
        <end position="495"/>
    </location>
</feature>
<evidence type="ECO:0000256" key="2">
    <source>
        <dbReference type="ARBA" id="ARBA00006185"/>
    </source>
</evidence>
<dbReference type="EMBL" id="JQ042682">
    <property type="protein sequence ID" value="AEZ67823.1"/>
    <property type="molecule type" value="Genomic_DNA"/>
</dbReference>
<comment type="similarity">
    <text evidence="2 10">Belongs to the ATG9 family.</text>
</comment>
<keyword evidence="5 10" id="KW-0812">Transmembrane</keyword>
<evidence type="ECO:0000256" key="1">
    <source>
        <dbReference type="ARBA" id="ARBA00004511"/>
    </source>
</evidence>
<evidence type="ECO:0000256" key="7">
    <source>
        <dbReference type="ARBA" id="ARBA00023006"/>
    </source>
</evidence>
<feature type="region of interest" description="Disordered" evidence="11">
    <location>
        <begin position="1012"/>
        <end position="1054"/>
    </location>
</feature>
<dbReference type="GO" id="GO:0034497">
    <property type="term" value="P:protein localization to phagophore assembly site"/>
    <property type="evidence" value="ECO:0007669"/>
    <property type="project" value="TreeGrafter"/>
</dbReference>
<dbReference type="GO" id="GO:0034045">
    <property type="term" value="C:phagophore assembly site membrane"/>
    <property type="evidence" value="ECO:0007669"/>
    <property type="project" value="UniProtKB-SubCell"/>
</dbReference>
<keyword evidence="4 10" id="KW-0813">Transport</keyword>
<feature type="transmembrane region" description="Helical" evidence="10">
    <location>
        <begin position="84"/>
        <end position="106"/>
    </location>
</feature>
<feature type="compositionally biased region" description="Low complexity" evidence="11">
    <location>
        <begin position="643"/>
        <end position="657"/>
    </location>
</feature>
<dbReference type="PANTHER" id="PTHR13038:SF10">
    <property type="entry name" value="AUTOPHAGY-RELATED PROTEIN 9"/>
    <property type="match status" value="1"/>
</dbReference>
<feature type="compositionally biased region" description="Polar residues" evidence="11">
    <location>
        <begin position="970"/>
        <end position="980"/>
    </location>
</feature>
<comment type="subcellular location">
    <subcellularLocation>
        <location evidence="1 10">Preautophagosomal structure membrane</location>
        <topology evidence="1 10">Multi-pass membrane protein</topology>
    </subcellularLocation>
</comment>
<keyword evidence="6 10" id="KW-1133">Transmembrane helix</keyword>
<organism evidence="12">
    <name type="scientific">Anopheles merus</name>
    <name type="common">Mosquito</name>
    <dbReference type="NCBI Taxonomy" id="30066"/>
    <lineage>
        <taxon>Eukaryota</taxon>
        <taxon>Metazoa</taxon>
        <taxon>Ecdysozoa</taxon>
        <taxon>Arthropoda</taxon>
        <taxon>Hexapoda</taxon>
        <taxon>Insecta</taxon>
        <taxon>Pterygota</taxon>
        <taxon>Neoptera</taxon>
        <taxon>Endopterygota</taxon>
        <taxon>Diptera</taxon>
        <taxon>Nematocera</taxon>
        <taxon>Culicoidea</taxon>
        <taxon>Culicidae</taxon>
        <taxon>Anophelinae</taxon>
        <taxon>Anopheles</taxon>
    </lineage>
</organism>
<comment type="function">
    <text evidence="10">Phospholipid scramblase involved in autophagy. Cycles between the preautophagosomal structure/phagophore assembly site (PAS) and the cytoplasmic vesicle pool and supplies membrane for the growing autophagosome. Lipid scramblase activity plays a key role in preautophagosomal structure/phagophore assembly by distributing the phospholipids that arrive through ATG2 from the cytoplasmic to the luminal leaflet of the bilayer, thereby driving autophagosomal membrane expansion.</text>
</comment>
<keyword evidence="8 10" id="KW-0445">Lipid transport</keyword>
<evidence type="ECO:0000256" key="10">
    <source>
        <dbReference type="RuleBase" id="RU364027"/>
    </source>
</evidence>
<dbReference type="Pfam" id="PF04109">
    <property type="entry name" value="ATG9"/>
    <property type="match status" value="2"/>
</dbReference>
<feature type="region of interest" description="Disordered" evidence="11">
    <location>
        <begin position="956"/>
        <end position="985"/>
    </location>
</feature>
<feature type="transmembrane region" description="Helical" evidence="10">
    <location>
        <begin position="409"/>
        <end position="427"/>
    </location>
</feature>